<dbReference type="NCBIfam" id="NF012192">
    <property type="entry name" value="tet_MFS_G"/>
    <property type="match status" value="1"/>
</dbReference>
<evidence type="ECO:0000259" key="9">
    <source>
        <dbReference type="PROSITE" id="PS50850"/>
    </source>
</evidence>
<feature type="transmembrane region" description="Helical" evidence="8">
    <location>
        <begin position="210"/>
        <end position="234"/>
    </location>
</feature>
<dbReference type="OrthoDB" id="9764259at2"/>
<feature type="transmembrane region" description="Helical" evidence="8">
    <location>
        <begin position="161"/>
        <end position="179"/>
    </location>
</feature>
<dbReference type="NCBIfam" id="NF012174">
    <property type="entry name" value="tet_MFS_A_B_C_D"/>
    <property type="match status" value="1"/>
</dbReference>
<dbReference type="PANTHER" id="PTHR23507">
    <property type="entry name" value="ZGC:174356"/>
    <property type="match status" value="1"/>
</dbReference>
<feature type="transmembrane region" description="Helical" evidence="8">
    <location>
        <begin position="42"/>
        <end position="61"/>
    </location>
</feature>
<name>A0A023D944_ACIMT</name>
<evidence type="ECO:0000256" key="1">
    <source>
        <dbReference type="ARBA" id="ARBA00003279"/>
    </source>
</evidence>
<dbReference type="PRINTS" id="PR01035">
    <property type="entry name" value="TCRTETA"/>
</dbReference>
<dbReference type="InterPro" id="IPR036259">
    <property type="entry name" value="MFS_trans_sf"/>
</dbReference>
<sequence length="391" mass="41041">MRSSAIIALLIVSLDAMGLGLIMPVLPTLLRELVPAEQVAGHYGALLSLYALMQVIFAPVLGQFSDAYGRRPVLLASLAGAAVDYTIMASAPVLWVLYIGRLVSGITGATGAVAASTIADSTGEGSRARWFGYMGACYGAGMIAGPALGGMLGGISAHAPFIAAALLNGFAFLLACIFLRETRRGDGETGKPVRIKPFVLFRLDDALRGLVALFAVFFIIQLIGQVPAALWVIYGEDRFQWNTTTVGLSLAAFGATHAIFQAFVTGPLSSRLGERRTLLFGMAADATGFILLAFATQGWMVFPILLLLAAGGVGMPALQAMLSNNVSSNKQGALQGTLTSLTNLSSIAGPLGFTALYSATVGAWNGWVWIFGAILYLICLPILRRPFATSL</sequence>
<dbReference type="SUPFAM" id="SSF103473">
    <property type="entry name" value="MFS general substrate transporter"/>
    <property type="match status" value="1"/>
</dbReference>
<dbReference type="InterPro" id="IPR020846">
    <property type="entry name" value="MFS_dom"/>
</dbReference>
<proteinExistence type="inferred from homology"/>
<dbReference type="InterPro" id="IPR001958">
    <property type="entry name" value="Tet-R_TetA/multi-R_MdtG-like"/>
</dbReference>
<dbReference type="GO" id="GO:0022857">
    <property type="term" value="F:transmembrane transporter activity"/>
    <property type="evidence" value="ECO:0007669"/>
    <property type="project" value="InterPro"/>
</dbReference>
<dbReference type="InterPro" id="IPR011701">
    <property type="entry name" value="MFS"/>
</dbReference>
<dbReference type="Proteomes" id="UP000019760">
    <property type="component" value="Unassembled WGS sequence"/>
</dbReference>
<dbReference type="EMBL" id="BAND01000120">
    <property type="protein sequence ID" value="GAJ30336.1"/>
    <property type="molecule type" value="Genomic_DNA"/>
</dbReference>
<dbReference type="InterPro" id="IPR005829">
    <property type="entry name" value="Sugar_transporter_CS"/>
</dbReference>
<evidence type="ECO:0000256" key="2">
    <source>
        <dbReference type="ARBA" id="ARBA00004141"/>
    </source>
</evidence>
<comment type="similarity">
    <text evidence="4">Belongs to the major facilitator superfamily. TCR/Tet family.</text>
</comment>
<evidence type="ECO:0000256" key="4">
    <source>
        <dbReference type="ARBA" id="ARBA00007520"/>
    </source>
</evidence>
<dbReference type="PANTHER" id="PTHR23507:SF1">
    <property type="entry name" value="FI18259P1-RELATED"/>
    <property type="match status" value="1"/>
</dbReference>
<protein>
    <submittedName>
        <fullName evidence="10">Major facilitator superfamily transporter</fullName>
    </submittedName>
</protein>
<gene>
    <name evidence="10" type="ORF">Amme_121_035</name>
</gene>
<comment type="caution">
    <text evidence="10">The sequence shown here is derived from an EMBL/GenBank/DDBJ whole genome shotgun (WGS) entry which is preliminary data.</text>
</comment>
<dbReference type="PROSITE" id="PS50850">
    <property type="entry name" value="MFS"/>
    <property type="match status" value="1"/>
</dbReference>
<feature type="transmembrane region" description="Helical" evidence="8">
    <location>
        <begin position="366"/>
        <end position="383"/>
    </location>
</feature>
<dbReference type="Pfam" id="PF07690">
    <property type="entry name" value="MFS_1"/>
    <property type="match status" value="1"/>
</dbReference>
<evidence type="ECO:0000256" key="7">
    <source>
        <dbReference type="ARBA" id="ARBA00023136"/>
    </source>
</evidence>
<organism evidence="10 11">
    <name type="scientific">Acidomonas methanolica NBRC 104435</name>
    <dbReference type="NCBI Taxonomy" id="1231351"/>
    <lineage>
        <taxon>Bacteria</taxon>
        <taxon>Pseudomonadati</taxon>
        <taxon>Pseudomonadota</taxon>
        <taxon>Alphaproteobacteria</taxon>
        <taxon>Acetobacterales</taxon>
        <taxon>Acetobacteraceae</taxon>
        <taxon>Acidomonas</taxon>
    </lineage>
</organism>
<comment type="subcellular location">
    <subcellularLocation>
        <location evidence="3">Cell membrane</location>
    </subcellularLocation>
    <subcellularLocation>
        <location evidence="2">Membrane</location>
        <topology evidence="2">Multi-pass membrane protein</topology>
    </subcellularLocation>
</comment>
<dbReference type="RefSeq" id="WP_024353491.1">
    <property type="nucleotide sequence ID" value="NZ_BAND01000120.1"/>
</dbReference>
<keyword evidence="7 8" id="KW-0472">Membrane</keyword>
<feature type="transmembrane region" description="Helical" evidence="8">
    <location>
        <begin position="131"/>
        <end position="155"/>
    </location>
</feature>
<reference evidence="10 11" key="2">
    <citation type="journal article" date="2014" name="FEMS Microbiol. Lett.">
        <title>Draft genomic DNA sequence of the facultatively methylotrophic bacterium Acidomonas methanolica type strain MB58.</title>
        <authorList>
            <person name="Higashiura N."/>
            <person name="Hadano H."/>
            <person name="Hirakawa H."/>
            <person name="Matsutani M."/>
            <person name="Takabe S."/>
            <person name="Matsushita K."/>
            <person name="Azuma Y."/>
        </authorList>
    </citation>
    <scope>NUCLEOTIDE SEQUENCE [LARGE SCALE GENOMIC DNA]</scope>
    <source>
        <strain evidence="10 11">MB58</strain>
    </source>
</reference>
<dbReference type="AlphaFoldDB" id="A0A023D944"/>
<reference evidence="11" key="1">
    <citation type="journal article" date="2014" name="FEMS Microbiol. Lett.">
        <title>Draft Genomic DNA Sequence of the Facultatively Methylotrophic Bacterium Acidomonas methanolica type strain MB58.</title>
        <authorList>
            <person name="Higashiura N."/>
            <person name="Hadano H."/>
            <person name="Hirakawa H."/>
            <person name="Matsutani M."/>
            <person name="Takabe S."/>
            <person name="Matsushita K."/>
            <person name="Azuma Y."/>
        </authorList>
    </citation>
    <scope>NUCLEOTIDE SEQUENCE [LARGE SCALE GENOMIC DNA]</scope>
    <source>
        <strain evidence="11">MB58</strain>
    </source>
</reference>
<dbReference type="CDD" id="cd17388">
    <property type="entry name" value="MFS_TetA"/>
    <property type="match status" value="1"/>
</dbReference>
<dbReference type="Gene3D" id="1.20.1250.20">
    <property type="entry name" value="MFS general substrate transporter like domains"/>
    <property type="match status" value="1"/>
</dbReference>
<dbReference type="PROSITE" id="PS00216">
    <property type="entry name" value="SUGAR_TRANSPORT_1"/>
    <property type="match status" value="1"/>
</dbReference>
<evidence type="ECO:0000313" key="11">
    <source>
        <dbReference type="Proteomes" id="UP000019760"/>
    </source>
</evidence>
<evidence type="ECO:0000256" key="3">
    <source>
        <dbReference type="ARBA" id="ARBA00004236"/>
    </source>
</evidence>
<keyword evidence="5 8" id="KW-0812">Transmembrane</keyword>
<dbReference type="GO" id="GO:0016020">
    <property type="term" value="C:membrane"/>
    <property type="evidence" value="ECO:0007669"/>
    <property type="project" value="UniProtKB-SubCell"/>
</dbReference>
<evidence type="ECO:0000313" key="10">
    <source>
        <dbReference type="EMBL" id="GAJ30336.1"/>
    </source>
</evidence>
<evidence type="ECO:0000256" key="5">
    <source>
        <dbReference type="ARBA" id="ARBA00022692"/>
    </source>
</evidence>
<feature type="transmembrane region" description="Helical" evidence="8">
    <location>
        <begin position="246"/>
        <end position="265"/>
    </location>
</feature>
<keyword evidence="11" id="KW-1185">Reference proteome</keyword>
<dbReference type="GeneID" id="78117377"/>
<evidence type="ECO:0000256" key="8">
    <source>
        <dbReference type="SAM" id="Phobius"/>
    </source>
</evidence>
<comment type="function">
    <text evidence="1">Resistance to tetracycline by an active tetracycline efflux. This is an energy-dependent process that decreases the accumulation of the antibiotic in whole cells. This protein functions as a metal-tetracycline/H(+) antiporter.</text>
</comment>
<keyword evidence="6 8" id="KW-1133">Transmembrane helix</keyword>
<feature type="transmembrane region" description="Helical" evidence="8">
    <location>
        <begin position="102"/>
        <end position="119"/>
    </location>
</feature>
<feature type="transmembrane region" description="Helical" evidence="8">
    <location>
        <begin position="73"/>
        <end position="96"/>
    </location>
</feature>
<evidence type="ECO:0000256" key="6">
    <source>
        <dbReference type="ARBA" id="ARBA00022989"/>
    </source>
</evidence>
<feature type="domain" description="Major facilitator superfamily (MFS) profile" evidence="9">
    <location>
        <begin position="4"/>
        <end position="384"/>
    </location>
</feature>
<accession>A0A023D944</accession>